<proteinExistence type="predicted"/>
<name>A0A0F9BNQ5_9ZZZZ</name>
<comment type="caution">
    <text evidence="1">The sequence shown here is derived from an EMBL/GenBank/DDBJ whole genome shotgun (WGS) entry which is preliminary data.</text>
</comment>
<evidence type="ECO:0000313" key="1">
    <source>
        <dbReference type="EMBL" id="KKK92224.1"/>
    </source>
</evidence>
<dbReference type="AlphaFoldDB" id="A0A0F9BNQ5"/>
<sequence length="49" mass="5354">MSKEQIDELYHLLRCVSNEAAGNKSPETASVIYGMSKHLLAGGDYLSLI</sequence>
<accession>A0A0F9BNQ5</accession>
<feature type="non-terminal residue" evidence="1">
    <location>
        <position position="49"/>
    </location>
</feature>
<reference evidence="1" key="1">
    <citation type="journal article" date="2015" name="Nature">
        <title>Complex archaea that bridge the gap between prokaryotes and eukaryotes.</title>
        <authorList>
            <person name="Spang A."/>
            <person name="Saw J.H."/>
            <person name="Jorgensen S.L."/>
            <person name="Zaremba-Niedzwiedzka K."/>
            <person name="Martijn J."/>
            <person name="Lind A.E."/>
            <person name="van Eijk R."/>
            <person name="Schleper C."/>
            <person name="Guy L."/>
            <person name="Ettema T.J."/>
        </authorList>
    </citation>
    <scope>NUCLEOTIDE SEQUENCE</scope>
</reference>
<organism evidence="1">
    <name type="scientific">marine sediment metagenome</name>
    <dbReference type="NCBI Taxonomy" id="412755"/>
    <lineage>
        <taxon>unclassified sequences</taxon>
        <taxon>metagenomes</taxon>
        <taxon>ecological metagenomes</taxon>
    </lineage>
</organism>
<gene>
    <name evidence="1" type="ORF">LCGC14_2705080</name>
</gene>
<protein>
    <submittedName>
        <fullName evidence="1">Uncharacterized protein</fullName>
    </submittedName>
</protein>
<dbReference type="EMBL" id="LAZR01048311">
    <property type="protein sequence ID" value="KKK92224.1"/>
    <property type="molecule type" value="Genomic_DNA"/>
</dbReference>